<name>A0A8T1XN75_ARASU</name>
<dbReference type="Pfam" id="PF09747">
    <property type="entry name" value="CCD97-like_C"/>
    <property type="match status" value="1"/>
</dbReference>
<proteinExistence type="predicted"/>
<dbReference type="EMBL" id="JAEFBJ010000013">
    <property type="protein sequence ID" value="KAG7536111.1"/>
    <property type="molecule type" value="Genomic_DNA"/>
</dbReference>
<feature type="compositionally biased region" description="Polar residues" evidence="1">
    <location>
        <begin position="499"/>
        <end position="508"/>
    </location>
</feature>
<feature type="region of interest" description="Disordered" evidence="1">
    <location>
        <begin position="1"/>
        <end position="47"/>
    </location>
</feature>
<keyword evidence="4" id="KW-1185">Reference proteome</keyword>
<dbReference type="OrthoDB" id="444265at2759"/>
<dbReference type="SMART" id="SM00240">
    <property type="entry name" value="FHA"/>
    <property type="match status" value="1"/>
</dbReference>
<evidence type="ECO:0000313" key="3">
    <source>
        <dbReference type="EMBL" id="KAG7536111.1"/>
    </source>
</evidence>
<dbReference type="InterPro" id="IPR040233">
    <property type="entry name" value="CCD97-like_C"/>
</dbReference>
<feature type="domain" description="FHA" evidence="2">
    <location>
        <begin position="80"/>
        <end position="131"/>
    </location>
</feature>
<dbReference type="Pfam" id="PF00498">
    <property type="entry name" value="FHA"/>
    <property type="match status" value="1"/>
</dbReference>
<accession>A0A8T1XN75</accession>
<evidence type="ECO:0000313" key="4">
    <source>
        <dbReference type="Proteomes" id="UP000694251"/>
    </source>
</evidence>
<feature type="compositionally biased region" description="Polar residues" evidence="1">
    <location>
        <begin position="33"/>
        <end position="45"/>
    </location>
</feature>
<reference evidence="3 4" key="1">
    <citation type="submission" date="2020-12" db="EMBL/GenBank/DDBJ databases">
        <title>Concerted genomic and epigenomic changes stabilize Arabidopsis allopolyploids.</title>
        <authorList>
            <person name="Chen Z."/>
        </authorList>
    </citation>
    <scope>NUCLEOTIDE SEQUENCE [LARGE SCALE GENOMIC DNA]</scope>
    <source>
        <strain evidence="3">As9502</strain>
        <tissue evidence="3">Leaf</tissue>
    </source>
</reference>
<organism evidence="3 4">
    <name type="scientific">Arabidopsis suecica</name>
    <name type="common">Swedish thale-cress</name>
    <name type="synonym">Cardaminopsis suecica</name>
    <dbReference type="NCBI Taxonomy" id="45249"/>
    <lineage>
        <taxon>Eukaryota</taxon>
        <taxon>Viridiplantae</taxon>
        <taxon>Streptophyta</taxon>
        <taxon>Embryophyta</taxon>
        <taxon>Tracheophyta</taxon>
        <taxon>Spermatophyta</taxon>
        <taxon>Magnoliopsida</taxon>
        <taxon>eudicotyledons</taxon>
        <taxon>Gunneridae</taxon>
        <taxon>Pentapetalae</taxon>
        <taxon>rosids</taxon>
        <taxon>malvids</taxon>
        <taxon>Brassicales</taxon>
        <taxon>Brassicaceae</taxon>
        <taxon>Camelineae</taxon>
        <taxon>Arabidopsis</taxon>
    </lineage>
</organism>
<dbReference type="CDD" id="cd22674">
    <property type="entry name" value="FHA_PPP1R8"/>
    <property type="match status" value="1"/>
</dbReference>
<evidence type="ECO:0000256" key="1">
    <source>
        <dbReference type="SAM" id="MobiDB-lite"/>
    </source>
</evidence>
<dbReference type="FunFam" id="2.60.200.20:FF:000019">
    <property type="entry name" value="Nuclear inhibitor of protein phosphatase"/>
    <property type="match status" value="1"/>
</dbReference>
<dbReference type="PROSITE" id="PS50006">
    <property type="entry name" value="FHA_DOMAIN"/>
    <property type="match status" value="1"/>
</dbReference>
<dbReference type="InterPro" id="IPR000253">
    <property type="entry name" value="FHA_dom"/>
</dbReference>
<feature type="compositionally biased region" description="Basic and acidic residues" evidence="1">
    <location>
        <begin position="509"/>
        <end position="524"/>
    </location>
</feature>
<dbReference type="PANTHER" id="PTHR23308">
    <property type="entry name" value="NUCLEAR INHIBITOR OF PROTEIN PHOSPHATASE-1"/>
    <property type="match status" value="1"/>
</dbReference>
<dbReference type="InterPro" id="IPR050923">
    <property type="entry name" value="Cell_Proc_Reg/RNA_Proc"/>
</dbReference>
<feature type="region of interest" description="Disordered" evidence="1">
    <location>
        <begin position="476"/>
        <end position="534"/>
    </location>
</feature>
<sequence>MYGRRSGLDRFKKSETSEPFSVSANPPPATALSGKTQIGAGQSNWHPPDWAIEPRAGVYSLEVVKDGQILDQIHLDRRSHIFGRQHQTCDYVLDHQSVSRQHAAVVPHKNGSIFVIDLGSAHGTFVANERLTKDTPVELEVGQSLRFAASTRIYLLRKNSEALFSRPQIKLPPPPDASDEEALVAYNTLLNRYGLSDGESGSVLGKRKENTGSEAGVAKRMKNVRVSFRDQLGGELAEIVGMSDGADVETEPGPINVKEGSLVGKYESLVQVTLIPKGKVKEEKAFTGTRGVTDRLQEAMNMLKGGPKRGIYDDLYGGDSLAKAVGTSWASVSEPPSKVKEETECRGGIERYGLELSVDELLEFDAFEHVYEVDWHLKNLRKKISPTSEELNSRSVVVRNRRLAYLNKLMSEGHNFSEDAMRDREPYLHHEYVGNRQGLIGRNMARPGEHWSETLMRKQRLVTRIREEQQRLGVAESDWIGNEKMEESKEEEEGEEAKNPTQSSSSLEKATDINGKLHDREKINKATVLPPEEMQDMMDQINHVTKVLIGRRSSTFGLHKDKQ</sequence>
<dbReference type="AlphaFoldDB" id="A0A8T1XN75"/>
<evidence type="ECO:0000259" key="2">
    <source>
        <dbReference type="PROSITE" id="PS50006"/>
    </source>
</evidence>
<protein>
    <submittedName>
        <fullName evidence="3">Forkhead-associated (FHA) domain</fullName>
    </submittedName>
</protein>
<comment type="caution">
    <text evidence="3">The sequence shown here is derived from an EMBL/GenBank/DDBJ whole genome shotgun (WGS) entry which is preliminary data.</text>
</comment>
<dbReference type="Proteomes" id="UP000694251">
    <property type="component" value="Chromosome 13"/>
</dbReference>
<gene>
    <name evidence="3" type="ORF">ISN44_As13g000770</name>
</gene>
<feature type="compositionally biased region" description="Basic and acidic residues" evidence="1">
    <location>
        <begin position="1"/>
        <end position="16"/>
    </location>
</feature>